<proteinExistence type="predicted"/>
<organism evidence="1 2">
    <name type="scientific">Actinomyces oris</name>
    <dbReference type="NCBI Taxonomy" id="544580"/>
    <lineage>
        <taxon>Bacteria</taxon>
        <taxon>Bacillati</taxon>
        <taxon>Actinomycetota</taxon>
        <taxon>Actinomycetes</taxon>
        <taxon>Actinomycetales</taxon>
        <taxon>Actinomycetaceae</taxon>
        <taxon>Actinomyces</taxon>
    </lineage>
</organism>
<dbReference type="InterPro" id="IPR023214">
    <property type="entry name" value="HAD_sf"/>
</dbReference>
<keyword evidence="2" id="KW-1185">Reference proteome</keyword>
<accession>A0AAW9KFQ9</accession>
<sequence length="351" mass="39684">MSTTAKSKVKCLIWDLDETLWEGTLSEGGGHVLCSGVLDTIVELDRRGVLHSIASRNSYDIAIQRLRELGVDEYFLVPQIGWFDKAEMVARIQRDFNIGVDSLAFIDDQSFERDAVRRRFPDVRTYSAEQVTEITSLAEFAPEVLTSDSGRRREFYRAALKRHADETEFGGTDKEFLESLKMRFLVREACVEDLGRAEELVVRANQLNSTGVTYSFDDLHAMVESSENIVLVAELEDRYGSYGQIGIAVIEVGAAEWTIMLFLMSCRVMSRGVGCLFLGLIAERAALMGVRLQARFRDTGRNRPMYVTYKLAGFTEASSLDDRTQLMTLSEGFQYSKPAYVEVIEEWSNCE</sequence>
<dbReference type="SUPFAM" id="SSF56784">
    <property type="entry name" value="HAD-like"/>
    <property type="match status" value="1"/>
</dbReference>
<evidence type="ECO:0000313" key="1">
    <source>
        <dbReference type="EMBL" id="MEA1303741.1"/>
    </source>
</evidence>
<comment type="caution">
    <text evidence="1">The sequence shown here is derived from an EMBL/GenBank/DDBJ whole genome shotgun (WGS) entry which is preliminary data.</text>
</comment>
<dbReference type="EMBL" id="JAXBCZ010000001">
    <property type="protein sequence ID" value="MEA1303741.1"/>
    <property type="molecule type" value="Genomic_DNA"/>
</dbReference>
<evidence type="ECO:0000313" key="2">
    <source>
        <dbReference type="Proteomes" id="UP001289581"/>
    </source>
</evidence>
<gene>
    <name evidence="1" type="ORF">QU665_01355</name>
</gene>
<dbReference type="AlphaFoldDB" id="A0AAW9KFQ9"/>
<dbReference type="NCBIfam" id="TIGR01681">
    <property type="entry name" value="HAD-SF-IIIC"/>
    <property type="match status" value="1"/>
</dbReference>
<dbReference type="NCBIfam" id="TIGR01686">
    <property type="entry name" value="FkbH"/>
    <property type="match status" value="1"/>
</dbReference>
<dbReference type="Proteomes" id="UP001289581">
    <property type="component" value="Unassembled WGS sequence"/>
</dbReference>
<dbReference type="Gene3D" id="3.40.50.1000">
    <property type="entry name" value="HAD superfamily/HAD-like"/>
    <property type="match status" value="1"/>
</dbReference>
<dbReference type="RefSeq" id="WP_322911418.1">
    <property type="nucleotide sequence ID" value="NZ_JAXBCZ010000001.1"/>
</dbReference>
<reference evidence="1 2" key="1">
    <citation type="submission" date="2023-06" db="EMBL/GenBank/DDBJ databases">
        <title>Actinomyces orist ORNL 0101 HMT-893 genome.</title>
        <authorList>
            <person name="Johnston C.D."/>
            <person name="Chen T."/>
            <person name="Dewhirst F.E."/>
        </authorList>
    </citation>
    <scope>NUCLEOTIDE SEQUENCE [LARGE SCALE GENOMIC DNA]</scope>
    <source>
        <strain evidence="1 2">ORNL 0101</strain>
    </source>
</reference>
<dbReference type="InterPro" id="IPR010037">
    <property type="entry name" value="FkbH_domain"/>
</dbReference>
<name>A0AAW9KFQ9_9ACTO</name>
<dbReference type="InterPro" id="IPR010033">
    <property type="entry name" value="HAD_SF_ppase_IIIC"/>
</dbReference>
<dbReference type="InterPro" id="IPR036412">
    <property type="entry name" value="HAD-like_sf"/>
</dbReference>
<protein>
    <submittedName>
        <fullName evidence="1">HAD-IIIC family phosphatase</fullName>
    </submittedName>
</protein>